<dbReference type="PANTHER" id="PTHR11070:SF48">
    <property type="entry name" value="ATP-DEPENDENT HELICASE_NUCLEASE SUBUNIT A"/>
    <property type="match status" value="1"/>
</dbReference>
<evidence type="ECO:0000256" key="4">
    <source>
        <dbReference type="ARBA" id="ARBA00022801"/>
    </source>
</evidence>
<keyword evidence="7 14" id="KW-0067">ATP-binding</keyword>
<dbReference type="Pfam" id="PF13361">
    <property type="entry name" value="UvrD_C"/>
    <property type="match status" value="1"/>
</dbReference>
<keyword evidence="8" id="KW-0238">DNA-binding</keyword>
<dbReference type="GO" id="GO:0043138">
    <property type="term" value="F:3'-5' DNA helicase activity"/>
    <property type="evidence" value="ECO:0007669"/>
    <property type="project" value="UniProtKB-EC"/>
</dbReference>
<dbReference type="InterPro" id="IPR014017">
    <property type="entry name" value="DNA_helicase_UvrD-like_C"/>
</dbReference>
<evidence type="ECO:0000256" key="14">
    <source>
        <dbReference type="PROSITE-ProRule" id="PRU00560"/>
    </source>
</evidence>
<evidence type="ECO:0000313" key="18">
    <source>
        <dbReference type="Proteomes" id="UP000070422"/>
    </source>
</evidence>
<dbReference type="InterPro" id="IPR014152">
    <property type="entry name" value="AddA"/>
</dbReference>
<keyword evidence="5 14" id="KW-0347">Helicase</keyword>
<keyword evidence="1" id="KW-0540">Nuclease</keyword>
<dbReference type="GO" id="GO:0005829">
    <property type="term" value="C:cytosol"/>
    <property type="evidence" value="ECO:0007669"/>
    <property type="project" value="TreeGrafter"/>
</dbReference>
<evidence type="ECO:0000256" key="9">
    <source>
        <dbReference type="ARBA" id="ARBA00023204"/>
    </source>
</evidence>
<dbReference type="PROSITE" id="PS51198">
    <property type="entry name" value="UVRD_HELICASE_ATP_BIND"/>
    <property type="match status" value="1"/>
</dbReference>
<reference evidence="17 18" key="1">
    <citation type="submission" date="2016-01" db="EMBL/GenBank/DDBJ databases">
        <authorList>
            <person name="Oliw E.H."/>
        </authorList>
    </citation>
    <scope>NUCLEOTIDE SEQUENCE [LARGE SCALE GENOMIC DNA]</scope>
    <source>
        <strain evidence="17 18">KA00635</strain>
    </source>
</reference>
<dbReference type="InterPro" id="IPR011604">
    <property type="entry name" value="PDDEXK-like_dom_sf"/>
</dbReference>
<evidence type="ECO:0000256" key="10">
    <source>
        <dbReference type="ARBA" id="ARBA00023235"/>
    </source>
</evidence>
<dbReference type="PATRIC" id="fig|87541.4.peg.869"/>
<dbReference type="GO" id="GO:0003677">
    <property type="term" value="F:DNA binding"/>
    <property type="evidence" value="ECO:0007669"/>
    <property type="project" value="UniProtKB-KW"/>
</dbReference>
<evidence type="ECO:0000256" key="2">
    <source>
        <dbReference type="ARBA" id="ARBA00022741"/>
    </source>
</evidence>
<dbReference type="GO" id="GO:0033202">
    <property type="term" value="C:DNA helicase complex"/>
    <property type="evidence" value="ECO:0007669"/>
    <property type="project" value="TreeGrafter"/>
</dbReference>
<dbReference type="GO" id="GO:0016887">
    <property type="term" value="F:ATP hydrolysis activity"/>
    <property type="evidence" value="ECO:0007669"/>
    <property type="project" value="RHEA"/>
</dbReference>
<dbReference type="AlphaFoldDB" id="A0A133XZI8"/>
<evidence type="ECO:0000256" key="12">
    <source>
        <dbReference type="ARBA" id="ARBA00034808"/>
    </source>
</evidence>
<dbReference type="InterPro" id="IPR014016">
    <property type="entry name" value="UvrD-like_ATP-bd"/>
</dbReference>
<dbReference type="PANTHER" id="PTHR11070">
    <property type="entry name" value="UVRD / RECB / PCRA DNA HELICASE FAMILY MEMBER"/>
    <property type="match status" value="1"/>
</dbReference>
<evidence type="ECO:0000313" key="17">
    <source>
        <dbReference type="EMBL" id="KXB36369.1"/>
    </source>
</evidence>
<dbReference type="GO" id="GO:0005524">
    <property type="term" value="F:ATP binding"/>
    <property type="evidence" value="ECO:0007669"/>
    <property type="project" value="UniProtKB-UniRule"/>
</dbReference>
<dbReference type="PROSITE" id="PS51217">
    <property type="entry name" value="UVRD_HELICASE_CTER"/>
    <property type="match status" value="1"/>
</dbReference>
<gene>
    <name evidence="17" type="ORF">HMPREF3187_00878</name>
</gene>
<dbReference type="EC" id="5.6.2.4" evidence="12"/>
<dbReference type="GO" id="GO:0004527">
    <property type="term" value="F:exonuclease activity"/>
    <property type="evidence" value="ECO:0007669"/>
    <property type="project" value="UniProtKB-KW"/>
</dbReference>
<comment type="caution">
    <text evidence="17">The sequence shown here is derived from an EMBL/GenBank/DDBJ whole genome shotgun (WGS) entry which is preliminary data.</text>
</comment>
<organism evidence="17 18">
    <name type="scientific">Aerococcus christensenii</name>
    <dbReference type="NCBI Taxonomy" id="87541"/>
    <lineage>
        <taxon>Bacteria</taxon>
        <taxon>Bacillati</taxon>
        <taxon>Bacillota</taxon>
        <taxon>Bacilli</taxon>
        <taxon>Lactobacillales</taxon>
        <taxon>Aerococcaceae</taxon>
        <taxon>Aerococcus</taxon>
    </lineage>
</organism>
<dbReference type="NCBIfam" id="TIGR02785">
    <property type="entry name" value="addA_Gpos"/>
    <property type="match status" value="1"/>
</dbReference>
<feature type="binding site" evidence="14">
    <location>
        <begin position="30"/>
        <end position="37"/>
    </location>
    <ligand>
        <name>ATP</name>
        <dbReference type="ChEBI" id="CHEBI:30616"/>
    </ligand>
</feature>
<evidence type="ECO:0000256" key="11">
    <source>
        <dbReference type="ARBA" id="ARBA00034617"/>
    </source>
</evidence>
<accession>A0A133XZI8</accession>
<evidence type="ECO:0000256" key="6">
    <source>
        <dbReference type="ARBA" id="ARBA00022839"/>
    </source>
</evidence>
<keyword evidence="2 14" id="KW-0547">Nucleotide-binding</keyword>
<feature type="domain" description="UvrD-like helicase ATP-binding" evidence="15">
    <location>
        <begin position="9"/>
        <end position="503"/>
    </location>
</feature>
<keyword evidence="9" id="KW-0234">DNA repair</keyword>
<keyword evidence="4 14" id="KW-0378">Hydrolase</keyword>
<evidence type="ECO:0000256" key="5">
    <source>
        <dbReference type="ARBA" id="ARBA00022806"/>
    </source>
</evidence>
<protein>
    <recommendedName>
        <fullName evidence="12">DNA 3'-5' helicase</fullName>
        <ecNumber evidence="12">5.6.2.4</ecNumber>
    </recommendedName>
</protein>
<evidence type="ECO:0000256" key="8">
    <source>
        <dbReference type="ARBA" id="ARBA00023125"/>
    </source>
</evidence>
<evidence type="ECO:0000256" key="1">
    <source>
        <dbReference type="ARBA" id="ARBA00022722"/>
    </source>
</evidence>
<sequence length="1268" mass="147562">MNLLQTSNDQFTPEQFQAIHYQGNNLLLSASAGSGKTRVLVERLLTQVKEGRSLLDLLVVTFTELAAKEMKERIEKGLKEEINREPEESRRHHLQEEVLRLHQANIQTIDAFCRQVVNRYYYLIHLDPTYRLVTDETEWALFYEEVWSDLKEAILTEGTAEWEAYYSDFDQLYENFSQGRSQQVEQVDQLIYTFYQKSRSHAHPKAWLEKSLSWYPRGENYTESPLYQEQVKPLVTKIFKEEVMVPYSLYLEKFPSEMPGKDEEAWQELYEGLLGYEKEMKNLLQQMEKGTYSEVYRSLADFPKVTFPKVKLTPKSEAMTAKKDWSKQFTQMKKRLAWDKIFPFYAFEEATLGKMLEESYQLANALVRLTIAFMEAMEEKMRERKVMDFQAIELSAYDILTANQGDNEAIRYYQERFKEVMVDEYQDVNGLQEAILEAVSRQGVAHQSNNRFMVGDVKQSIYRFRFAQPDLFMTKYQTYSSSQEEGEEMEGCKIQLAQNFRSRSEVLSFVNFIFSQLMDESLGGVAYYEEAQLQVGASWYKEDEDYQTEVLLVSQEKQEGLEEGSPKASRMELEAELVAKRIDQFVNHDHFQIYDRKVETEEHLRPVTYGDIAILGNDRQFYLAMENACAAYRIPLLQDKRQNYFQRTEIMTMLAVLKIIDNPYQDIPLAAVLRSPIVGLDEAQMARIRLANKESSYYEAVKTFLTDTPNEERPTFYQSVVQLMQQVSEWRDYAKDHSLSNLIWKIYEETGYLEMVSGMTNGLQRESNLHGLYRHAAQFESHQVKGLFAFVRYIEKIQSHQKDLETPQNKSLEENAVQLLTVHGSKGLEFPIVFYFNMAKGFNLADLTQAALLSDQVGLGVKVQDFKHGCKYTTPIRLLAEHYEKEALTSEEERKLYVALTRAEQKLILVGASDHLEEECTKWQDQTKGISRNKKLPDKVRQIQSNRNSVQDWILPTLARHPHFKQGLPYAVGSESVYDAVKTSFTLQVIAEEDLMRTGRPFQKNVVYSDLSTKREPLSLEFSKASFQYAHQSAVQTSSYQSVSELKHLLSEPEDERFLQWKYGGDREQAVFGLRYQVDQFPEPDFLEKVSQPTAAEHGTAIHLVMQSLDLKAAIDLNAVQAVVKSLEGDQLIRPQLVRTEDCQKVVDFFTTSMGQKLLQAKQVYRERAFSYQVPYQMLTGRQEDTRDKILIHGIVDGFLIDREDKIWLFDYKTDHVSRLSKEAQGKVLRQRYEVQMRIYEWALSAILEKPVDHKVLIALDSGFSFEI</sequence>
<dbReference type="InterPro" id="IPR027417">
    <property type="entry name" value="P-loop_NTPase"/>
</dbReference>
<evidence type="ECO:0000256" key="7">
    <source>
        <dbReference type="ARBA" id="ARBA00022840"/>
    </source>
</evidence>
<dbReference type="Gene3D" id="3.40.50.300">
    <property type="entry name" value="P-loop containing nucleotide triphosphate hydrolases"/>
    <property type="match status" value="4"/>
</dbReference>
<comment type="catalytic activity">
    <reaction evidence="11">
        <text>Couples ATP hydrolysis with the unwinding of duplex DNA by translocating in the 3'-5' direction.</text>
        <dbReference type="EC" id="5.6.2.4"/>
    </reaction>
</comment>
<dbReference type="InterPro" id="IPR011335">
    <property type="entry name" value="Restrct_endonuc-II-like"/>
</dbReference>
<proteinExistence type="predicted"/>
<feature type="domain" description="UvrD-like helicase C-terminal" evidence="16">
    <location>
        <begin position="530"/>
        <end position="827"/>
    </location>
</feature>
<dbReference type="STRING" id="87541.AWM71_00620"/>
<dbReference type="OrthoDB" id="9810135at2"/>
<comment type="catalytic activity">
    <reaction evidence="13">
        <text>ATP + H2O = ADP + phosphate + H(+)</text>
        <dbReference type="Rhea" id="RHEA:13065"/>
        <dbReference type="ChEBI" id="CHEBI:15377"/>
        <dbReference type="ChEBI" id="CHEBI:15378"/>
        <dbReference type="ChEBI" id="CHEBI:30616"/>
        <dbReference type="ChEBI" id="CHEBI:43474"/>
        <dbReference type="ChEBI" id="CHEBI:456216"/>
        <dbReference type="EC" id="5.6.2.4"/>
    </reaction>
</comment>
<keyword evidence="3" id="KW-0227">DNA damage</keyword>
<dbReference type="RefSeq" id="WP_060936799.1">
    <property type="nucleotide sequence ID" value="NZ_JASOZP010000014.1"/>
</dbReference>
<dbReference type="GO" id="GO:0006302">
    <property type="term" value="P:double-strand break repair"/>
    <property type="evidence" value="ECO:0007669"/>
    <property type="project" value="InterPro"/>
</dbReference>
<name>A0A133XZI8_9LACT</name>
<keyword evidence="6" id="KW-0269">Exonuclease</keyword>
<dbReference type="EMBL" id="LSCQ01000043">
    <property type="protein sequence ID" value="KXB36369.1"/>
    <property type="molecule type" value="Genomic_DNA"/>
</dbReference>
<dbReference type="Proteomes" id="UP000070422">
    <property type="component" value="Unassembled WGS sequence"/>
</dbReference>
<dbReference type="InterPro" id="IPR000212">
    <property type="entry name" value="DNA_helicase_UvrD/REP"/>
</dbReference>
<dbReference type="GO" id="GO:0000725">
    <property type="term" value="P:recombinational repair"/>
    <property type="evidence" value="ECO:0007669"/>
    <property type="project" value="TreeGrafter"/>
</dbReference>
<dbReference type="Pfam" id="PF00580">
    <property type="entry name" value="UvrD-helicase"/>
    <property type="match status" value="1"/>
</dbReference>
<dbReference type="Gene3D" id="3.90.320.10">
    <property type="match status" value="1"/>
</dbReference>
<evidence type="ECO:0000259" key="15">
    <source>
        <dbReference type="PROSITE" id="PS51198"/>
    </source>
</evidence>
<evidence type="ECO:0000256" key="3">
    <source>
        <dbReference type="ARBA" id="ARBA00022763"/>
    </source>
</evidence>
<dbReference type="SUPFAM" id="SSF52540">
    <property type="entry name" value="P-loop containing nucleoside triphosphate hydrolases"/>
    <property type="match status" value="1"/>
</dbReference>
<dbReference type="SUPFAM" id="SSF52980">
    <property type="entry name" value="Restriction endonuclease-like"/>
    <property type="match status" value="1"/>
</dbReference>
<evidence type="ECO:0000259" key="16">
    <source>
        <dbReference type="PROSITE" id="PS51217"/>
    </source>
</evidence>
<evidence type="ECO:0000256" key="13">
    <source>
        <dbReference type="ARBA" id="ARBA00048988"/>
    </source>
</evidence>
<keyword evidence="10" id="KW-0413">Isomerase</keyword>